<reference evidence="2 3" key="1">
    <citation type="submission" date="2021-06" db="EMBL/GenBank/DDBJ databases">
        <title>Gemonas diversity in paddy soil.</title>
        <authorList>
            <person name="Liu G."/>
        </authorList>
    </citation>
    <scope>NUCLEOTIDE SEQUENCE [LARGE SCALE GENOMIC DNA]</scope>
    <source>
        <strain evidence="2 3">RG10</strain>
    </source>
</reference>
<keyword evidence="3" id="KW-1185">Reference proteome</keyword>
<feature type="domain" description="CheW-like" evidence="1">
    <location>
        <begin position="3"/>
        <end position="141"/>
    </location>
</feature>
<evidence type="ECO:0000313" key="3">
    <source>
        <dbReference type="Proteomes" id="UP000683557"/>
    </source>
</evidence>
<dbReference type="Proteomes" id="UP000683557">
    <property type="component" value="Chromosome"/>
</dbReference>
<dbReference type="InterPro" id="IPR002545">
    <property type="entry name" value="CheW-lke_dom"/>
</dbReference>
<accession>A0ABX8JG62</accession>
<dbReference type="PROSITE" id="PS50851">
    <property type="entry name" value="CHEW"/>
    <property type="match status" value="1"/>
</dbReference>
<dbReference type="EMBL" id="CP076723">
    <property type="protein sequence ID" value="QWV95682.1"/>
    <property type="molecule type" value="Genomic_DNA"/>
</dbReference>
<protein>
    <submittedName>
        <fullName evidence="2">Chemotaxis protein CheW</fullName>
    </submittedName>
</protein>
<evidence type="ECO:0000259" key="1">
    <source>
        <dbReference type="PROSITE" id="PS50851"/>
    </source>
</evidence>
<evidence type="ECO:0000313" key="2">
    <source>
        <dbReference type="EMBL" id="QWV95682.1"/>
    </source>
</evidence>
<dbReference type="SMART" id="SM00260">
    <property type="entry name" value="CheW"/>
    <property type="match status" value="1"/>
</dbReference>
<sequence length="151" mass="16457">MDTIHLLIFALDGKRYALRLDQITRVIRAAALTPIPNAPDIVLGILDLQGDVIPVINLRKRFRLPERDIGCDDHFVVARTGRLALALHVDSTEGVCEQPAGGLVPADDIVMGTEFLAGVTRTAEGLVLIHDLDTLLFAEEEKQIRAALESA</sequence>
<name>A0ABX8JG62_9BACT</name>
<dbReference type="PANTHER" id="PTHR22617:SF23">
    <property type="entry name" value="CHEMOTAXIS PROTEIN CHEW"/>
    <property type="match status" value="1"/>
</dbReference>
<organism evidence="2 3">
    <name type="scientific">Geomonas oryzisoli</name>
    <dbReference type="NCBI Taxonomy" id="2847992"/>
    <lineage>
        <taxon>Bacteria</taxon>
        <taxon>Pseudomonadati</taxon>
        <taxon>Thermodesulfobacteriota</taxon>
        <taxon>Desulfuromonadia</taxon>
        <taxon>Geobacterales</taxon>
        <taxon>Geobacteraceae</taxon>
        <taxon>Geomonas</taxon>
    </lineage>
</organism>
<gene>
    <name evidence="2" type="ORF">KP004_09165</name>
</gene>
<dbReference type="InterPro" id="IPR039315">
    <property type="entry name" value="CheW"/>
</dbReference>
<dbReference type="PANTHER" id="PTHR22617">
    <property type="entry name" value="CHEMOTAXIS SENSOR HISTIDINE KINASE-RELATED"/>
    <property type="match status" value="1"/>
</dbReference>
<proteinExistence type="predicted"/>
<dbReference type="Pfam" id="PF01584">
    <property type="entry name" value="CheW"/>
    <property type="match status" value="1"/>
</dbReference>